<comment type="caution">
    <text evidence="1">The sequence shown here is derived from an EMBL/GenBank/DDBJ whole genome shotgun (WGS) entry which is preliminary data.</text>
</comment>
<evidence type="ECO:0000313" key="2">
    <source>
        <dbReference type="Proteomes" id="UP000799755"/>
    </source>
</evidence>
<dbReference type="Proteomes" id="UP000799755">
    <property type="component" value="Unassembled WGS sequence"/>
</dbReference>
<organism evidence="1 2">
    <name type="scientific">Lindgomyces ingoldianus</name>
    <dbReference type="NCBI Taxonomy" id="673940"/>
    <lineage>
        <taxon>Eukaryota</taxon>
        <taxon>Fungi</taxon>
        <taxon>Dikarya</taxon>
        <taxon>Ascomycota</taxon>
        <taxon>Pezizomycotina</taxon>
        <taxon>Dothideomycetes</taxon>
        <taxon>Pleosporomycetidae</taxon>
        <taxon>Pleosporales</taxon>
        <taxon>Lindgomycetaceae</taxon>
        <taxon>Lindgomyces</taxon>
    </lineage>
</organism>
<accession>A0ACB6QA11</accession>
<keyword evidence="1" id="KW-0326">Glycosidase</keyword>
<sequence length="351" mass="38470">MFVMKYYKSLFLLPLLQVSPVIADYNANAEAAIKTLNNKWYDTNTGLWNKLWWQSGNMVTTIANFGIHDNNFKQTAKDIVANTYAKSANAQGHPGWKNDYYDDEGWWALGWIASYDLTNDVKYLNTAKDIFEDMTGGHTTPCGGGIWWDKKKTSIAAISNELFLSVAAHLANRVSGNDKQNYVNWAKSEWEWFYHSGIINSENVINDGIDKGTCKNDGKKVYTYNQGVILGGLAELAKATGDGGYIDNAKKIANGAINKLTKNGILTEDSSSLDEQGAQFKGVFVRGLIRLHQQSPTQSFSTFLKTNADSLWSKDKTGDGVLGPLWQGPAANANAASHAAGIDCLVAAAQA</sequence>
<keyword evidence="1" id="KW-0378">Hydrolase</keyword>
<name>A0ACB6QA11_9PLEO</name>
<proteinExistence type="predicted"/>
<evidence type="ECO:0000313" key="1">
    <source>
        <dbReference type="EMBL" id="KAF2462980.1"/>
    </source>
</evidence>
<keyword evidence="2" id="KW-1185">Reference proteome</keyword>
<reference evidence="1" key="1">
    <citation type="journal article" date="2020" name="Stud. Mycol.">
        <title>101 Dothideomycetes genomes: a test case for predicting lifestyles and emergence of pathogens.</title>
        <authorList>
            <person name="Haridas S."/>
            <person name="Albert R."/>
            <person name="Binder M."/>
            <person name="Bloem J."/>
            <person name="Labutti K."/>
            <person name="Salamov A."/>
            <person name="Andreopoulos B."/>
            <person name="Baker S."/>
            <person name="Barry K."/>
            <person name="Bills G."/>
            <person name="Bluhm B."/>
            <person name="Cannon C."/>
            <person name="Castanera R."/>
            <person name="Culley D."/>
            <person name="Daum C."/>
            <person name="Ezra D."/>
            <person name="Gonzalez J."/>
            <person name="Henrissat B."/>
            <person name="Kuo A."/>
            <person name="Liang C."/>
            <person name="Lipzen A."/>
            <person name="Lutzoni F."/>
            <person name="Magnuson J."/>
            <person name="Mondo S."/>
            <person name="Nolan M."/>
            <person name="Ohm R."/>
            <person name="Pangilinan J."/>
            <person name="Park H.-J."/>
            <person name="Ramirez L."/>
            <person name="Alfaro M."/>
            <person name="Sun H."/>
            <person name="Tritt A."/>
            <person name="Yoshinaga Y."/>
            <person name="Zwiers L.-H."/>
            <person name="Turgeon B."/>
            <person name="Goodwin S."/>
            <person name="Spatafora J."/>
            <person name="Crous P."/>
            <person name="Grigoriev I."/>
        </authorList>
    </citation>
    <scope>NUCLEOTIDE SEQUENCE</scope>
    <source>
        <strain evidence="1">ATCC 200398</strain>
    </source>
</reference>
<dbReference type="EMBL" id="MU003556">
    <property type="protein sequence ID" value="KAF2462980.1"/>
    <property type="molecule type" value="Genomic_DNA"/>
</dbReference>
<protein>
    <submittedName>
        <fullName evidence="1">Six-hairpin glycosidase</fullName>
    </submittedName>
</protein>
<gene>
    <name evidence="1" type="ORF">BDR25DRAFT_347527</name>
</gene>